<dbReference type="InterPro" id="IPR029058">
    <property type="entry name" value="AB_hydrolase_fold"/>
</dbReference>
<dbReference type="HOGENOM" id="CLU_004893_1_0_1"/>
<dbReference type="InterPro" id="IPR050300">
    <property type="entry name" value="GDXG_lipolytic_enzyme"/>
</dbReference>
<reference evidence="6 7" key="1">
    <citation type="submission" date="2014-04" db="EMBL/GenBank/DDBJ databases">
        <authorList>
            <consortium name="DOE Joint Genome Institute"/>
            <person name="Kuo A."/>
            <person name="Kohler A."/>
            <person name="Costa M.D."/>
            <person name="Nagy L.G."/>
            <person name="Floudas D."/>
            <person name="Copeland A."/>
            <person name="Barry K.W."/>
            <person name="Cichocki N."/>
            <person name="Veneault-Fourrey C."/>
            <person name="LaButti K."/>
            <person name="Lindquist E.A."/>
            <person name="Lipzen A."/>
            <person name="Lundell T."/>
            <person name="Morin E."/>
            <person name="Murat C."/>
            <person name="Sun H."/>
            <person name="Tunlid A."/>
            <person name="Henrissat B."/>
            <person name="Grigoriev I.V."/>
            <person name="Hibbett D.S."/>
            <person name="Martin F."/>
            <person name="Nordberg H.P."/>
            <person name="Cantor M.N."/>
            <person name="Hua S.X."/>
        </authorList>
    </citation>
    <scope>NUCLEOTIDE SEQUENCE [LARGE SCALE GENOMIC DNA]</scope>
    <source>
        <strain evidence="6 7">Marx 270</strain>
    </source>
</reference>
<dbReference type="STRING" id="870435.A0A0C3PNQ6"/>
<dbReference type="Gene3D" id="3.40.50.1820">
    <property type="entry name" value="alpha/beta hydrolase"/>
    <property type="match status" value="1"/>
</dbReference>
<feature type="compositionally biased region" description="Polar residues" evidence="4">
    <location>
        <begin position="662"/>
        <end position="680"/>
    </location>
</feature>
<evidence type="ECO:0000313" key="6">
    <source>
        <dbReference type="EMBL" id="KIO10501.1"/>
    </source>
</evidence>
<feature type="region of interest" description="Disordered" evidence="4">
    <location>
        <begin position="580"/>
        <end position="628"/>
    </location>
</feature>
<evidence type="ECO:0000256" key="2">
    <source>
        <dbReference type="ARBA" id="ARBA00022801"/>
    </source>
</evidence>
<dbReference type="SUPFAM" id="SSF53474">
    <property type="entry name" value="alpha/beta-Hydrolases"/>
    <property type="match status" value="1"/>
</dbReference>
<dbReference type="GO" id="GO:0016787">
    <property type="term" value="F:hydrolase activity"/>
    <property type="evidence" value="ECO:0007669"/>
    <property type="project" value="UniProtKB-KW"/>
</dbReference>
<proteinExistence type="inferred from homology"/>
<accession>A0A0C3PNQ6</accession>
<evidence type="ECO:0000313" key="7">
    <source>
        <dbReference type="Proteomes" id="UP000054217"/>
    </source>
</evidence>
<sequence length="913" mass="101067">MSNPLTRQAGLHLGPIVLETFVHHYFDRLKKENKENGKVITQLRQNKLLYDEAFNIVKRFLVISSYHSVEEVQAFANNRTPAPPSVHVVRLLIPVSCCDEAATYLIDALGGEDHAKRIVGGTKWWQVRGIPGIDAEWVTSKKDWQAAKKRRTQSEKNGTTSPSSPPNADSTANTQTSNPEASSTYHRDMDELRCILYAHGGGYYFGSIDQERYGIQRHARKINGRVFAINYRLAPQYPFPCALHDLLTAYLYLIRPPPGAAHQPVNPAHIVVAGDSAGGGLTLALLQVLRDTGLPMPAGGVLMSPWCDLTHSFPSIHTNTETDVLPPYGLCLQKPSTLWPPPSREVTQVVHSRLRKRIHQIVCLNGGEADDGISTADPLRRSMAGSIASLDEHDEDKPSGMPVNVGTTASLPSIDNKEDQTIRLQAKSGEMLTVDSQIQLYTQNSLLGHPLVSPAVSYLGGLPPLMVIAGEKEVLRDEIIYCAHKAAEPSQFPVNDAARAMYPPLAGIESRHRPTPVHLQVYDDAPHVLPVLFGFTTPAKFCYRAMASFVKHVTGMTTPIQPSSPGLVASLSQPVLLTPEHEEQVEHTSNSQFLRPLSVSDLDGRRDDPPLSLDPTKSLMPPSDSRPSRISFFRAKSAQARSGLLTSSPRPGSGKRIPFFDTLSTPEASRQRSEATSSESVVRHAGEASVYCDPAGHFWKEGMIRERVSTQGEIRPLERKEELDAFSVPSNMIGVISERALRRYIDGKTHFDDRFRKEIESIEKRRRRNMDLEKKEFSKVILHLRELRDGKDKGKASTMDLSSGSWGWAWALDEDEKPPASCIVSRRDTDEARRLARIADQAVLQDDVRLSGNGLWTILSNFLSSGSESEGIPHSVSETVEHDDGYPTPRKSRSAIVFLRSRVKSSAPKKPTE</sequence>
<feature type="region of interest" description="Disordered" evidence="4">
    <location>
        <begin position="865"/>
        <end position="892"/>
    </location>
</feature>
<dbReference type="InParanoid" id="A0A0C3PNQ6"/>
<dbReference type="InterPro" id="IPR013094">
    <property type="entry name" value="AB_hydrolase_3"/>
</dbReference>
<keyword evidence="2" id="KW-0378">Hydrolase</keyword>
<dbReference type="PANTHER" id="PTHR48081">
    <property type="entry name" value="AB HYDROLASE SUPERFAMILY PROTEIN C4A8.06C"/>
    <property type="match status" value="1"/>
</dbReference>
<name>A0A0C3PNQ6_PISTI</name>
<dbReference type="AlphaFoldDB" id="A0A0C3PNQ6"/>
<dbReference type="EMBL" id="KN831952">
    <property type="protein sequence ID" value="KIO10501.1"/>
    <property type="molecule type" value="Genomic_DNA"/>
</dbReference>
<dbReference type="OrthoDB" id="1662883at2759"/>
<evidence type="ECO:0000256" key="1">
    <source>
        <dbReference type="ARBA" id="ARBA00010515"/>
    </source>
</evidence>
<dbReference type="PANTHER" id="PTHR48081:SF5">
    <property type="entry name" value="ALPHA_BETA HYDROLASE FOLD-3 DOMAIN-CONTAINING PROTEIN"/>
    <property type="match status" value="1"/>
</dbReference>
<feature type="region of interest" description="Disordered" evidence="4">
    <location>
        <begin position="142"/>
        <end position="184"/>
    </location>
</feature>
<dbReference type="Proteomes" id="UP000054217">
    <property type="component" value="Unassembled WGS sequence"/>
</dbReference>
<protein>
    <recommendedName>
        <fullName evidence="5">Alpha/beta hydrolase fold-3 domain-containing protein</fullName>
    </recommendedName>
</protein>
<feature type="domain" description="Alpha/beta hydrolase fold-3" evidence="5">
    <location>
        <begin position="195"/>
        <end position="323"/>
    </location>
</feature>
<evidence type="ECO:0000256" key="3">
    <source>
        <dbReference type="PROSITE-ProRule" id="PRU10038"/>
    </source>
</evidence>
<dbReference type="PROSITE" id="PS01174">
    <property type="entry name" value="LIPASE_GDXG_SER"/>
    <property type="match status" value="1"/>
</dbReference>
<evidence type="ECO:0000259" key="5">
    <source>
        <dbReference type="Pfam" id="PF07859"/>
    </source>
</evidence>
<feature type="active site" evidence="3">
    <location>
        <position position="276"/>
    </location>
</feature>
<organism evidence="6 7">
    <name type="scientific">Pisolithus tinctorius Marx 270</name>
    <dbReference type="NCBI Taxonomy" id="870435"/>
    <lineage>
        <taxon>Eukaryota</taxon>
        <taxon>Fungi</taxon>
        <taxon>Dikarya</taxon>
        <taxon>Basidiomycota</taxon>
        <taxon>Agaricomycotina</taxon>
        <taxon>Agaricomycetes</taxon>
        <taxon>Agaricomycetidae</taxon>
        <taxon>Boletales</taxon>
        <taxon>Sclerodermatineae</taxon>
        <taxon>Pisolithaceae</taxon>
        <taxon>Pisolithus</taxon>
    </lineage>
</organism>
<feature type="region of interest" description="Disordered" evidence="4">
    <location>
        <begin position="641"/>
        <end position="681"/>
    </location>
</feature>
<dbReference type="Pfam" id="PF07859">
    <property type="entry name" value="Abhydrolase_3"/>
    <property type="match status" value="1"/>
</dbReference>
<gene>
    <name evidence="6" type="ORF">M404DRAFT_995696</name>
</gene>
<evidence type="ECO:0000256" key="4">
    <source>
        <dbReference type="SAM" id="MobiDB-lite"/>
    </source>
</evidence>
<dbReference type="InterPro" id="IPR033140">
    <property type="entry name" value="Lipase_GDXG_put_SER_AS"/>
</dbReference>
<feature type="compositionally biased region" description="Polar residues" evidence="4">
    <location>
        <begin position="155"/>
        <end position="184"/>
    </location>
</feature>
<reference evidence="7" key="2">
    <citation type="submission" date="2015-01" db="EMBL/GenBank/DDBJ databases">
        <title>Evolutionary Origins and Diversification of the Mycorrhizal Mutualists.</title>
        <authorList>
            <consortium name="DOE Joint Genome Institute"/>
            <consortium name="Mycorrhizal Genomics Consortium"/>
            <person name="Kohler A."/>
            <person name="Kuo A."/>
            <person name="Nagy L.G."/>
            <person name="Floudas D."/>
            <person name="Copeland A."/>
            <person name="Barry K.W."/>
            <person name="Cichocki N."/>
            <person name="Veneault-Fourrey C."/>
            <person name="LaButti K."/>
            <person name="Lindquist E.A."/>
            <person name="Lipzen A."/>
            <person name="Lundell T."/>
            <person name="Morin E."/>
            <person name="Murat C."/>
            <person name="Riley R."/>
            <person name="Ohm R."/>
            <person name="Sun H."/>
            <person name="Tunlid A."/>
            <person name="Henrissat B."/>
            <person name="Grigoriev I.V."/>
            <person name="Hibbett D.S."/>
            <person name="Martin F."/>
        </authorList>
    </citation>
    <scope>NUCLEOTIDE SEQUENCE [LARGE SCALE GENOMIC DNA]</scope>
    <source>
        <strain evidence="7">Marx 270</strain>
    </source>
</reference>
<comment type="similarity">
    <text evidence="1">Belongs to the 'GDXG' lipolytic enzyme family.</text>
</comment>
<keyword evidence="7" id="KW-1185">Reference proteome</keyword>